<accession>Q746J1</accession>
<dbReference type="Proteomes" id="UP000000592">
    <property type="component" value="Plasmid pTT27"/>
</dbReference>
<dbReference type="KEGG" id="tth:TT_P0064"/>
<evidence type="ECO:0000256" key="1">
    <source>
        <dbReference type="ARBA" id="ARBA00009981"/>
    </source>
</evidence>
<organism evidence="3 4">
    <name type="scientific">Thermus thermophilus (strain ATCC BAA-163 / DSM 7039 / HB27)</name>
    <dbReference type="NCBI Taxonomy" id="262724"/>
    <lineage>
        <taxon>Bacteria</taxon>
        <taxon>Thermotogati</taxon>
        <taxon>Deinococcota</taxon>
        <taxon>Deinococci</taxon>
        <taxon>Thermales</taxon>
        <taxon>Thermaceae</taxon>
        <taxon>Thermus</taxon>
    </lineage>
</organism>
<name>Q746J1_THET2</name>
<dbReference type="OrthoDB" id="361531at2"/>
<comment type="similarity">
    <text evidence="1 2">Belongs to the phD/YefM antitoxin family.</text>
</comment>
<dbReference type="Pfam" id="PF02604">
    <property type="entry name" value="PhdYeFM_antitox"/>
    <property type="match status" value="1"/>
</dbReference>
<evidence type="ECO:0000256" key="2">
    <source>
        <dbReference type="RuleBase" id="RU362080"/>
    </source>
</evidence>
<comment type="function">
    <text evidence="2">Antitoxin component of a type II toxin-antitoxin (TA) system.</text>
</comment>
<reference evidence="3 4" key="1">
    <citation type="journal article" date="2004" name="Nat. Biotechnol.">
        <title>The genome sequence of the extreme thermophile Thermus thermophilus.</title>
        <authorList>
            <person name="Henne A."/>
            <person name="Brueggemann H."/>
            <person name="Raasch C."/>
            <person name="Wiezer A."/>
            <person name="Hartsch T."/>
            <person name="Liesegang H."/>
            <person name="Johann A."/>
            <person name="Lienard T."/>
            <person name="Gohl O."/>
            <person name="Martinez-Arias R."/>
            <person name="Jacobi C."/>
            <person name="Starkuviene V."/>
            <person name="Schlenczeck S."/>
            <person name="Dencker S."/>
            <person name="Huber R."/>
            <person name="Klenk H.-P."/>
            <person name="Overbeek R."/>
            <person name="Kramer W."/>
            <person name="Merkl R."/>
            <person name="Gottschalk G."/>
            <person name="Fritz H.-J."/>
        </authorList>
    </citation>
    <scope>NUCLEOTIDE SEQUENCE [LARGE SCALE GENOMIC DNA]</scope>
    <source>
        <strain evidence="4">ATCC BAA-163 / DSM 7039 / HB27</strain>
        <plasmid evidence="3 4">pTT27</plasmid>
    </source>
</reference>
<sequence>MGLASLRRKPRLPIRREIYTRPPDLCKASPLQEAKARFSEVVERALKGEPQLVLRRGKKAVVVLDWETYARLTGEEASVLEALRPPKTLPNEEVEALFQRQKTGFREVDF</sequence>
<evidence type="ECO:0000313" key="3">
    <source>
        <dbReference type="EMBL" id="AAS82394.1"/>
    </source>
</evidence>
<geneLocation type="plasmid" evidence="3 4">
    <name>pTT27</name>
</geneLocation>
<evidence type="ECO:0000313" key="4">
    <source>
        <dbReference type="Proteomes" id="UP000000592"/>
    </source>
</evidence>
<gene>
    <name evidence="3" type="ordered locus">TT_P0064</name>
</gene>
<dbReference type="InterPro" id="IPR006442">
    <property type="entry name" value="Antitoxin_Phd/YefM"/>
</dbReference>
<dbReference type="Gene3D" id="3.40.1620.10">
    <property type="entry name" value="YefM-like domain"/>
    <property type="match status" value="1"/>
</dbReference>
<dbReference type="InterPro" id="IPR036165">
    <property type="entry name" value="YefM-like_sf"/>
</dbReference>
<dbReference type="eggNOG" id="COG2161">
    <property type="taxonomic scope" value="Bacteria"/>
</dbReference>
<dbReference type="AlphaFoldDB" id="Q746J1"/>
<keyword evidence="3" id="KW-0614">Plasmid</keyword>
<proteinExistence type="inferred from homology"/>
<dbReference type="HOGENOM" id="CLU_163140_1_3_0"/>
<dbReference type="EMBL" id="AE017222">
    <property type="protein sequence ID" value="AAS82394.1"/>
    <property type="molecule type" value="Genomic_DNA"/>
</dbReference>
<dbReference type="SUPFAM" id="SSF143120">
    <property type="entry name" value="YefM-like"/>
    <property type="match status" value="1"/>
</dbReference>
<dbReference type="NCBIfam" id="TIGR01552">
    <property type="entry name" value="phd_fam"/>
    <property type="match status" value="1"/>
</dbReference>
<protein>
    <recommendedName>
        <fullName evidence="2">Antitoxin</fullName>
    </recommendedName>
</protein>